<proteinExistence type="predicted"/>
<dbReference type="PANTHER" id="PTHR39697:SF2">
    <property type="entry name" value="CYANOVIRIN-N DOMAIN-CONTAINING PROTEIN"/>
    <property type="match status" value="1"/>
</dbReference>
<reference evidence="1 2" key="1">
    <citation type="submission" date="2023-10" db="EMBL/GenBank/DDBJ databases">
        <title>Draft genome sequence of Xylaria bambusicola isolate GMP-LS, the root and basal stem rot pathogen of sugarcane in Indonesia.</title>
        <authorList>
            <person name="Selvaraj P."/>
            <person name="Muralishankar V."/>
            <person name="Muruganantham S."/>
            <person name="Sp S."/>
            <person name="Haryani S."/>
            <person name="Lau K.J.X."/>
            <person name="Naqvi N.I."/>
        </authorList>
    </citation>
    <scope>NUCLEOTIDE SEQUENCE [LARGE SCALE GENOMIC DNA]</scope>
    <source>
        <strain evidence="1">GMP-LS</strain>
    </source>
</reference>
<evidence type="ECO:0000313" key="1">
    <source>
        <dbReference type="EMBL" id="KAK5637367.1"/>
    </source>
</evidence>
<protein>
    <submittedName>
        <fullName evidence="1">Uncharacterized protein</fullName>
    </submittedName>
</protein>
<accession>A0AAN7ZBF2</accession>
<organism evidence="1 2">
    <name type="scientific">Xylaria bambusicola</name>
    <dbReference type="NCBI Taxonomy" id="326684"/>
    <lineage>
        <taxon>Eukaryota</taxon>
        <taxon>Fungi</taxon>
        <taxon>Dikarya</taxon>
        <taxon>Ascomycota</taxon>
        <taxon>Pezizomycotina</taxon>
        <taxon>Sordariomycetes</taxon>
        <taxon>Xylariomycetidae</taxon>
        <taxon>Xylariales</taxon>
        <taxon>Xylariaceae</taxon>
        <taxon>Xylaria</taxon>
    </lineage>
</organism>
<dbReference type="Proteomes" id="UP001305414">
    <property type="component" value="Unassembled WGS sequence"/>
</dbReference>
<keyword evidence="2" id="KW-1185">Reference proteome</keyword>
<dbReference type="AlphaFoldDB" id="A0AAN7ZBF2"/>
<comment type="caution">
    <text evidence="1">The sequence shown here is derived from an EMBL/GenBank/DDBJ whole genome shotgun (WGS) entry which is preliminary data.</text>
</comment>
<dbReference type="EMBL" id="JAWHQM010000112">
    <property type="protein sequence ID" value="KAK5637367.1"/>
    <property type="molecule type" value="Genomic_DNA"/>
</dbReference>
<evidence type="ECO:0000313" key="2">
    <source>
        <dbReference type="Proteomes" id="UP001305414"/>
    </source>
</evidence>
<sequence>MLSTSGAVNTPTFGIDDDASVSCTTSTSNYYGIESVPVPGKTYMIRDFDTDRAIIMKEEHLSLKPVSGTTGRWHKHCVERAGGWLGFREAVSGNYLGRDGKGGFQAKFKHFIGWESFCLRPLEEGGYHLLALDDSSLQRMGVASDGDKLIGAKTVAEATRWVFVKL</sequence>
<gene>
    <name evidence="1" type="ORF">RRF57_013079</name>
</gene>
<dbReference type="PANTHER" id="PTHR39697">
    <property type="entry name" value="RICIN B LECTIN DOMAIN-CONTAINING PROTEIN-RELATED"/>
    <property type="match status" value="1"/>
</dbReference>
<name>A0AAN7ZBF2_9PEZI</name>